<dbReference type="RefSeq" id="WP_181353702.1">
    <property type="nucleotide sequence ID" value="NZ_JABJWZ010000031.1"/>
</dbReference>
<gene>
    <name evidence="1" type="ORF">H3146_05950</name>
</gene>
<proteinExistence type="predicted"/>
<protein>
    <submittedName>
        <fullName evidence="1">Uncharacterized protein</fullName>
    </submittedName>
</protein>
<accession>A0A7W3ZLW9</accession>
<dbReference type="AlphaFoldDB" id="A0A7W3ZLW9"/>
<sequence>MGYLSDRLTGMRARREATRFEKTVRVGETYYSVEECQQPWGNELKVREWTFARKSRLTGQPMCGHMSAAGAWLNYGPLLASPPAHLKRLFETDGPLSEPDAKKLAALVEQAAKRQLAGA</sequence>
<dbReference type="Proteomes" id="UP000525686">
    <property type="component" value="Unassembled WGS sequence"/>
</dbReference>
<reference evidence="2" key="1">
    <citation type="submission" date="2020-05" db="EMBL/GenBank/DDBJ databases">
        <title>Classification of alakaliphilic streptomycetes isolated from an alkaline soil next to Lonar Crater, India and a proposal for the recognition of Streptomyces alkaliterrae sp. nov.</title>
        <authorList>
            <person name="Golinska P."/>
        </authorList>
    </citation>
    <scope>NUCLEOTIDE SEQUENCE [LARGE SCALE GENOMIC DNA]</scope>
    <source>
        <strain evidence="2">OF3</strain>
    </source>
</reference>
<evidence type="ECO:0000313" key="2">
    <source>
        <dbReference type="Proteomes" id="UP000525686"/>
    </source>
</evidence>
<comment type="caution">
    <text evidence="1">The sequence shown here is derived from an EMBL/GenBank/DDBJ whole genome shotgun (WGS) entry which is preliminary data.</text>
</comment>
<organism evidence="1 2">
    <name type="scientific">Streptomyces alkaliterrae</name>
    <dbReference type="NCBI Taxonomy" id="2213162"/>
    <lineage>
        <taxon>Bacteria</taxon>
        <taxon>Bacillati</taxon>
        <taxon>Actinomycetota</taxon>
        <taxon>Actinomycetes</taxon>
        <taxon>Kitasatosporales</taxon>
        <taxon>Streptomycetaceae</taxon>
        <taxon>Streptomyces</taxon>
    </lineage>
</organism>
<name>A0A7W3ZLW9_9ACTN</name>
<evidence type="ECO:0000313" key="1">
    <source>
        <dbReference type="EMBL" id="MBB1252910.1"/>
    </source>
</evidence>
<dbReference type="EMBL" id="JABJWZ010000031">
    <property type="protein sequence ID" value="MBB1252910.1"/>
    <property type="molecule type" value="Genomic_DNA"/>
</dbReference>